<keyword evidence="2" id="KW-0813">Transport</keyword>
<comment type="caution">
    <text evidence="10">The sequence shown here is derived from an EMBL/GenBank/DDBJ whole genome shotgun (WGS) entry which is preliminary data.</text>
</comment>
<evidence type="ECO:0000256" key="2">
    <source>
        <dbReference type="ARBA" id="ARBA00022448"/>
    </source>
</evidence>
<evidence type="ECO:0000256" key="9">
    <source>
        <dbReference type="SAM" id="Phobius"/>
    </source>
</evidence>
<dbReference type="GO" id="GO:0005886">
    <property type="term" value="C:plasma membrane"/>
    <property type="evidence" value="ECO:0007669"/>
    <property type="project" value="UniProtKB-SubCell"/>
</dbReference>
<evidence type="ECO:0000256" key="6">
    <source>
        <dbReference type="ARBA" id="ARBA00022989"/>
    </source>
</evidence>
<keyword evidence="4 9" id="KW-0812">Transmembrane</keyword>
<feature type="transmembrane region" description="Helical" evidence="9">
    <location>
        <begin position="251"/>
        <end position="276"/>
    </location>
</feature>
<keyword evidence="7 9" id="KW-0472">Membrane</keyword>
<dbReference type="AlphaFoldDB" id="A0A2M9W908"/>
<gene>
    <name evidence="10" type="ORF">PRCB_19240</name>
</gene>
<keyword evidence="6 9" id="KW-1133">Transmembrane helix</keyword>
<feature type="transmembrane region" description="Helical" evidence="9">
    <location>
        <begin position="186"/>
        <end position="209"/>
    </location>
</feature>
<dbReference type="Pfam" id="PF02653">
    <property type="entry name" value="BPD_transp_2"/>
    <property type="match status" value="1"/>
</dbReference>
<evidence type="ECO:0000256" key="7">
    <source>
        <dbReference type="ARBA" id="ARBA00023136"/>
    </source>
</evidence>
<protein>
    <submittedName>
        <fullName evidence="10">Branched-chain amino acid ABC transporter permease</fullName>
    </submittedName>
</protein>
<organism evidence="10 11">
    <name type="scientific">Pantoea rodasii</name>
    <dbReference type="NCBI Taxonomy" id="1076549"/>
    <lineage>
        <taxon>Bacteria</taxon>
        <taxon>Pseudomonadati</taxon>
        <taxon>Pseudomonadota</taxon>
        <taxon>Gammaproteobacteria</taxon>
        <taxon>Enterobacterales</taxon>
        <taxon>Erwiniaceae</taxon>
        <taxon>Pantoea</taxon>
    </lineage>
</organism>
<evidence type="ECO:0000313" key="11">
    <source>
        <dbReference type="Proteomes" id="UP000232062"/>
    </source>
</evidence>
<dbReference type="OrthoDB" id="9807115at2"/>
<evidence type="ECO:0000256" key="4">
    <source>
        <dbReference type="ARBA" id="ARBA00022692"/>
    </source>
</evidence>
<dbReference type="GO" id="GO:0022857">
    <property type="term" value="F:transmembrane transporter activity"/>
    <property type="evidence" value="ECO:0007669"/>
    <property type="project" value="InterPro"/>
</dbReference>
<evidence type="ECO:0000256" key="5">
    <source>
        <dbReference type="ARBA" id="ARBA00022970"/>
    </source>
</evidence>
<dbReference type="PANTHER" id="PTHR11795:SF447">
    <property type="entry name" value="ABC TRANSPORTER PERMEASE PROTEIN"/>
    <property type="match status" value="1"/>
</dbReference>
<reference evidence="10 11" key="1">
    <citation type="submission" date="2017-11" db="EMBL/GenBank/DDBJ databases">
        <title>The genome sequence of Pantoea rodasii DSM 26611.</title>
        <authorList>
            <person name="Gao J."/>
            <person name="Mao X."/>
            <person name="Sun J."/>
        </authorList>
    </citation>
    <scope>NUCLEOTIDE SEQUENCE [LARGE SCALE GENOMIC DNA]</scope>
    <source>
        <strain evidence="10 11">DSM 26611</strain>
    </source>
</reference>
<feature type="transmembrane region" description="Helical" evidence="9">
    <location>
        <begin position="12"/>
        <end position="35"/>
    </location>
</feature>
<dbReference type="EMBL" id="PIQI01000026">
    <property type="protein sequence ID" value="PJZ04027.1"/>
    <property type="molecule type" value="Genomic_DNA"/>
</dbReference>
<name>A0A2M9W908_9GAMM</name>
<dbReference type="Proteomes" id="UP000232062">
    <property type="component" value="Unassembled WGS sequence"/>
</dbReference>
<comment type="subcellular location">
    <subcellularLocation>
        <location evidence="1">Cell inner membrane</location>
        <topology evidence="1">Multi-pass membrane protein</topology>
    </subcellularLocation>
</comment>
<dbReference type="PANTHER" id="PTHR11795">
    <property type="entry name" value="BRANCHED-CHAIN AMINO ACID TRANSPORT SYSTEM PERMEASE PROTEIN LIVH"/>
    <property type="match status" value="1"/>
</dbReference>
<keyword evidence="5" id="KW-0029">Amino-acid transport</keyword>
<feature type="transmembrane region" description="Helical" evidence="9">
    <location>
        <begin position="139"/>
        <end position="165"/>
    </location>
</feature>
<feature type="transmembrane region" description="Helical" evidence="9">
    <location>
        <begin position="97"/>
        <end position="119"/>
    </location>
</feature>
<dbReference type="STRING" id="1076549.HA45_13110"/>
<feature type="transmembrane region" description="Helical" evidence="9">
    <location>
        <begin position="215"/>
        <end position="239"/>
    </location>
</feature>
<dbReference type="InterPro" id="IPR052157">
    <property type="entry name" value="BCAA_transport_permease"/>
</dbReference>
<dbReference type="InterPro" id="IPR001851">
    <property type="entry name" value="ABC_transp_permease"/>
</dbReference>
<keyword evidence="11" id="KW-1185">Reference proteome</keyword>
<sequence length="289" mass="30149">MDLSIIYGIEVLNAIAVLVIMSLGLAVVFGMMKIVNMAHGEFMMLGGYSAIMATNHFGVPIWISMLVVAPLCVGVFGMVIERVIIRHLYGRMIDTMLATWGLSLALIGAATMLFGNTTLGISSPLPSVNVGSYSTSGYSLFLIVFAMCLVTALWLLLRFTTLGLCARATMQNARMAAALGSNPGKIYSLTFGLGAALSGLGGALLAPITGVIPTIGVSFIAKAFITVIGGGSAIIAGTLSSSALFGTISQLVTYLSTPVFGAVALLLSAIVLLRLLPQGITGRFFRRSL</sequence>
<keyword evidence="3" id="KW-1003">Cell membrane</keyword>
<proteinExistence type="inferred from homology"/>
<comment type="similarity">
    <text evidence="8">Belongs to the binding-protein-dependent transport system permease family. LivHM subfamily.</text>
</comment>
<evidence type="ECO:0000256" key="8">
    <source>
        <dbReference type="ARBA" id="ARBA00037998"/>
    </source>
</evidence>
<evidence type="ECO:0000256" key="1">
    <source>
        <dbReference type="ARBA" id="ARBA00004429"/>
    </source>
</evidence>
<dbReference type="CDD" id="cd06582">
    <property type="entry name" value="TM_PBP1_LivH_like"/>
    <property type="match status" value="1"/>
</dbReference>
<evidence type="ECO:0000256" key="3">
    <source>
        <dbReference type="ARBA" id="ARBA00022475"/>
    </source>
</evidence>
<feature type="transmembrane region" description="Helical" evidence="9">
    <location>
        <begin position="61"/>
        <end position="85"/>
    </location>
</feature>
<accession>A0A2M9W908</accession>
<dbReference type="GO" id="GO:0006865">
    <property type="term" value="P:amino acid transport"/>
    <property type="evidence" value="ECO:0007669"/>
    <property type="project" value="UniProtKB-KW"/>
</dbReference>
<evidence type="ECO:0000313" key="10">
    <source>
        <dbReference type="EMBL" id="PJZ04027.1"/>
    </source>
</evidence>
<dbReference type="RefSeq" id="WP_100703211.1">
    <property type="nucleotide sequence ID" value="NZ_MLFP01000009.1"/>
</dbReference>